<dbReference type="InterPro" id="IPR018669">
    <property type="entry name" value="Toxin_HigB"/>
</dbReference>
<proteinExistence type="predicted"/>
<name>A0ABW4WC29_9HYPH</name>
<dbReference type="Proteomes" id="UP001597349">
    <property type="component" value="Unassembled WGS sequence"/>
</dbReference>
<protein>
    <submittedName>
        <fullName evidence="1">Type II toxin-antitoxin system HigB family toxin</fullName>
    </submittedName>
</protein>
<gene>
    <name evidence="1" type="ORF">ACFSQT_07130</name>
</gene>
<dbReference type="RefSeq" id="WP_379017817.1">
    <property type="nucleotide sequence ID" value="NZ_JBHUGY010000014.1"/>
</dbReference>
<keyword evidence="2" id="KW-1185">Reference proteome</keyword>
<dbReference type="EMBL" id="JBHUGY010000014">
    <property type="protein sequence ID" value="MFD2052892.1"/>
    <property type="molecule type" value="Genomic_DNA"/>
</dbReference>
<evidence type="ECO:0000313" key="2">
    <source>
        <dbReference type="Proteomes" id="UP001597349"/>
    </source>
</evidence>
<evidence type="ECO:0000313" key="1">
    <source>
        <dbReference type="EMBL" id="MFD2052892.1"/>
    </source>
</evidence>
<accession>A0ABW4WC29</accession>
<organism evidence="1 2">
    <name type="scientific">Mesorhizobium calcicola</name>
    <dbReference type="NCBI Taxonomy" id="1300310"/>
    <lineage>
        <taxon>Bacteria</taxon>
        <taxon>Pseudomonadati</taxon>
        <taxon>Pseudomonadota</taxon>
        <taxon>Alphaproteobacteria</taxon>
        <taxon>Hyphomicrobiales</taxon>
        <taxon>Phyllobacteriaceae</taxon>
        <taxon>Mesorhizobium</taxon>
    </lineage>
</organism>
<comment type="caution">
    <text evidence="1">The sequence shown here is derived from an EMBL/GenBank/DDBJ whole genome shotgun (WGS) entry which is preliminary data.</text>
</comment>
<reference evidence="2" key="1">
    <citation type="journal article" date="2019" name="Int. J. Syst. Evol. Microbiol.">
        <title>The Global Catalogue of Microorganisms (GCM) 10K type strain sequencing project: providing services to taxonomists for standard genome sequencing and annotation.</title>
        <authorList>
            <consortium name="The Broad Institute Genomics Platform"/>
            <consortium name="The Broad Institute Genome Sequencing Center for Infectious Disease"/>
            <person name="Wu L."/>
            <person name="Ma J."/>
        </authorList>
    </citation>
    <scope>NUCLEOTIDE SEQUENCE [LARGE SCALE GENOMIC DNA]</scope>
    <source>
        <strain evidence="2">CGMCC 1.16226</strain>
    </source>
</reference>
<dbReference type="Pfam" id="PF09907">
    <property type="entry name" value="HigB_toxin"/>
    <property type="match status" value="1"/>
</dbReference>
<sequence>MQIIAKKALKDFWVKHNQAEAPLTAWYVAVGNADWKTPADIKDAFGATVDFVGDNRVIFDIGGNKYRLIVQVAYKFHRVLIKFVGTNKEYDKVDPEKV</sequence>